<reference evidence="1 2" key="1">
    <citation type="journal article" date="2015" name="Genome Biol. Evol.">
        <title>Comparative Genomics of a Bacterivorous Green Alga Reveals Evolutionary Causalities and Consequences of Phago-Mixotrophic Mode of Nutrition.</title>
        <authorList>
            <person name="Burns J.A."/>
            <person name="Paasch A."/>
            <person name="Narechania A."/>
            <person name="Kim E."/>
        </authorList>
    </citation>
    <scope>NUCLEOTIDE SEQUENCE [LARGE SCALE GENOMIC DNA]</scope>
    <source>
        <strain evidence="1 2">PLY_AMNH</strain>
    </source>
</reference>
<organism evidence="1 2">
    <name type="scientific">Cymbomonas tetramitiformis</name>
    <dbReference type="NCBI Taxonomy" id="36881"/>
    <lineage>
        <taxon>Eukaryota</taxon>
        <taxon>Viridiplantae</taxon>
        <taxon>Chlorophyta</taxon>
        <taxon>Pyramimonadophyceae</taxon>
        <taxon>Pyramimonadales</taxon>
        <taxon>Pyramimonadaceae</taxon>
        <taxon>Cymbomonas</taxon>
    </lineage>
</organism>
<sequence length="111" mass="11602">KTCEAGKLRTTNIFAPYEPPGSVRLTSGDSSEQVSILLLKQKEAPTQGTAYQKLAVLCDDTSAAAAQVKAQDGAVDFVGAVPGIGTKVAATRDLSGYGVVYVDYADFEAEQ</sequence>
<proteinExistence type="predicted"/>
<accession>A0AAE0FA51</accession>
<feature type="non-terminal residue" evidence="1">
    <location>
        <position position="1"/>
    </location>
</feature>
<dbReference type="Gene3D" id="3.10.180.10">
    <property type="entry name" value="2,3-Dihydroxybiphenyl 1,2-Dioxygenase, domain 1"/>
    <property type="match status" value="1"/>
</dbReference>
<dbReference type="InterPro" id="IPR029068">
    <property type="entry name" value="Glyas_Bleomycin-R_OHBP_Dase"/>
</dbReference>
<name>A0AAE0FA51_9CHLO</name>
<gene>
    <name evidence="1" type="ORF">CYMTET_35019</name>
</gene>
<dbReference type="Proteomes" id="UP001190700">
    <property type="component" value="Unassembled WGS sequence"/>
</dbReference>
<evidence type="ECO:0000313" key="1">
    <source>
        <dbReference type="EMBL" id="KAK3255820.1"/>
    </source>
</evidence>
<dbReference type="AlphaFoldDB" id="A0AAE0FA51"/>
<protein>
    <submittedName>
        <fullName evidence="1">Uncharacterized protein</fullName>
    </submittedName>
</protein>
<dbReference type="EMBL" id="LGRX02022231">
    <property type="protein sequence ID" value="KAK3255820.1"/>
    <property type="molecule type" value="Genomic_DNA"/>
</dbReference>
<keyword evidence="2" id="KW-1185">Reference proteome</keyword>
<comment type="caution">
    <text evidence="1">The sequence shown here is derived from an EMBL/GenBank/DDBJ whole genome shotgun (WGS) entry which is preliminary data.</text>
</comment>
<evidence type="ECO:0000313" key="2">
    <source>
        <dbReference type="Proteomes" id="UP001190700"/>
    </source>
</evidence>